<feature type="transmembrane region" description="Helical" evidence="6">
    <location>
        <begin position="54"/>
        <end position="81"/>
    </location>
</feature>
<keyword evidence="4 6" id="KW-1133">Transmembrane helix</keyword>
<evidence type="ECO:0000313" key="9">
    <source>
        <dbReference type="Proteomes" id="UP001451571"/>
    </source>
</evidence>
<dbReference type="Pfam" id="PF00528">
    <property type="entry name" value="BPD_transp_1"/>
    <property type="match status" value="1"/>
</dbReference>
<dbReference type="InterPro" id="IPR000515">
    <property type="entry name" value="MetI-like"/>
</dbReference>
<evidence type="ECO:0000256" key="5">
    <source>
        <dbReference type="ARBA" id="ARBA00023136"/>
    </source>
</evidence>
<dbReference type="InterPro" id="IPR051204">
    <property type="entry name" value="ABC_transp_perm/SBD"/>
</dbReference>
<evidence type="ECO:0000256" key="4">
    <source>
        <dbReference type="ARBA" id="ARBA00022989"/>
    </source>
</evidence>
<gene>
    <name evidence="8" type="ORF">V6984_21700</name>
</gene>
<keyword evidence="5 6" id="KW-0472">Membrane</keyword>
<proteinExistence type="inferred from homology"/>
<dbReference type="PANTHER" id="PTHR30177">
    <property type="entry name" value="GLYCINE BETAINE/L-PROLINE TRANSPORT SYSTEM PERMEASE PROTEIN PROW"/>
    <property type="match status" value="1"/>
</dbReference>
<feature type="domain" description="ABC transmembrane type-1" evidence="7">
    <location>
        <begin position="6"/>
        <end position="186"/>
    </location>
</feature>
<feature type="transmembrane region" description="Helical" evidence="6">
    <location>
        <begin position="120"/>
        <end position="144"/>
    </location>
</feature>
<evidence type="ECO:0000259" key="7">
    <source>
        <dbReference type="PROSITE" id="PS50928"/>
    </source>
</evidence>
<dbReference type="CDD" id="cd06261">
    <property type="entry name" value="TM_PBP2"/>
    <property type="match status" value="1"/>
</dbReference>
<comment type="similarity">
    <text evidence="6">Belongs to the binding-protein-dependent transport system permease family.</text>
</comment>
<evidence type="ECO:0000256" key="1">
    <source>
        <dbReference type="ARBA" id="ARBA00004141"/>
    </source>
</evidence>
<reference evidence="8 9" key="1">
    <citation type="submission" date="2024-02" db="EMBL/GenBank/DDBJ databases">
        <title>Bacterial strain from lacustrine sediment.</title>
        <authorList>
            <person name="Petit C."/>
            <person name="Fadhlaoui K."/>
        </authorList>
    </citation>
    <scope>NUCLEOTIDE SEQUENCE [LARGE SCALE GENOMIC DNA]</scope>
    <source>
        <strain evidence="8 9">IPX-CK</strain>
    </source>
</reference>
<sequence length="197" mass="21033">MTVKIVLEHLYLVFLSVLFSTAAGLPLGIFAYLYPPARKTVLWASELLQTVPALAMLGMIMVLFGAGKATVVIGLVLYSLLPIVHNTFLGLENIGHGIKEAARGMGLSKWDRLFTIELPLAFPMVFTGIRIAMVTSIGVAVFATSVGGGGLGSVINQGIRTQNMLLILFGTGTLMAMAILFDGGMALIEKKLNRHSV</sequence>
<dbReference type="PROSITE" id="PS50928">
    <property type="entry name" value="ABC_TM1"/>
    <property type="match status" value="1"/>
</dbReference>
<keyword evidence="2 6" id="KW-0813">Transport</keyword>
<feature type="transmembrane region" description="Helical" evidence="6">
    <location>
        <begin position="164"/>
        <end position="188"/>
    </location>
</feature>
<evidence type="ECO:0000256" key="2">
    <source>
        <dbReference type="ARBA" id="ARBA00022448"/>
    </source>
</evidence>
<dbReference type="EMBL" id="CP146256">
    <property type="protein sequence ID" value="XAH74083.1"/>
    <property type="molecule type" value="Genomic_DNA"/>
</dbReference>
<name>A0ABZ3EXI1_9FIRM</name>
<feature type="transmembrane region" description="Helical" evidence="6">
    <location>
        <begin position="12"/>
        <end position="34"/>
    </location>
</feature>
<dbReference type="InterPro" id="IPR035906">
    <property type="entry name" value="MetI-like_sf"/>
</dbReference>
<protein>
    <submittedName>
        <fullName evidence="8">ABC transporter permease</fullName>
    </submittedName>
</protein>
<evidence type="ECO:0000313" key="8">
    <source>
        <dbReference type="EMBL" id="XAH74083.1"/>
    </source>
</evidence>
<keyword evidence="3 6" id="KW-0812">Transmembrane</keyword>
<evidence type="ECO:0000256" key="3">
    <source>
        <dbReference type="ARBA" id="ARBA00022692"/>
    </source>
</evidence>
<dbReference type="Gene3D" id="1.10.3720.10">
    <property type="entry name" value="MetI-like"/>
    <property type="match status" value="1"/>
</dbReference>
<dbReference type="SUPFAM" id="SSF161098">
    <property type="entry name" value="MetI-like"/>
    <property type="match status" value="1"/>
</dbReference>
<keyword evidence="9" id="KW-1185">Reference proteome</keyword>
<dbReference type="RefSeq" id="WP_342757678.1">
    <property type="nucleotide sequence ID" value="NZ_CP146256.1"/>
</dbReference>
<accession>A0ABZ3EXI1</accession>
<dbReference type="Proteomes" id="UP001451571">
    <property type="component" value="Chromosome"/>
</dbReference>
<dbReference type="PANTHER" id="PTHR30177:SF30">
    <property type="entry name" value="GLYCINE BETAINE UPTAKE SYSTEM PERMEASE PROTEIN YEHY"/>
    <property type="match status" value="1"/>
</dbReference>
<evidence type="ECO:0000256" key="6">
    <source>
        <dbReference type="RuleBase" id="RU363032"/>
    </source>
</evidence>
<organism evidence="8 9">
    <name type="scientific">Kineothrix sedimenti</name>
    <dbReference type="NCBI Taxonomy" id="3123317"/>
    <lineage>
        <taxon>Bacteria</taxon>
        <taxon>Bacillati</taxon>
        <taxon>Bacillota</taxon>
        <taxon>Clostridia</taxon>
        <taxon>Lachnospirales</taxon>
        <taxon>Lachnospiraceae</taxon>
        <taxon>Kineothrix</taxon>
    </lineage>
</organism>
<comment type="subcellular location">
    <subcellularLocation>
        <location evidence="6">Cell membrane</location>
        <topology evidence="6">Multi-pass membrane protein</topology>
    </subcellularLocation>
    <subcellularLocation>
        <location evidence="1">Membrane</location>
        <topology evidence="1">Multi-pass membrane protein</topology>
    </subcellularLocation>
</comment>